<accession>A0A1Y1S0Y3</accession>
<gene>
    <name evidence="3" type="ORF">B4O97_04850</name>
</gene>
<dbReference type="InterPro" id="IPR052061">
    <property type="entry name" value="PTE-AB_protein"/>
</dbReference>
<evidence type="ECO:0000313" key="3">
    <source>
        <dbReference type="EMBL" id="ORC36956.1"/>
    </source>
</evidence>
<evidence type="ECO:0000259" key="2">
    <source>
        <dbReference type="Pfam" id="PF03061"/>
    </source>
</evidence>
<dbReference type="Gene3D" id="3.10.129.10">
    <property type="entry name" value="Hotdog Thioesterase"/>
    <property type="match status" value="1"/>
</dbReference>
<proteinExistence type="predicted"/>
<dbReference type="AlphaFoldDB" id="A0A1Y1S0Y3"/>
<dbReference type="OrthoDB" id="9792301at2"/>
<dbReference type="PANTHER" id="PTHR47260:SF3">
    <property type="entry name" value="THIOESTERASE FAMILY PROTEIN (AFU_ORTHOLOGUE AFUA_7G03960)"/>
    <property type="match status" value="1"/>
</dbReference>
<dbReference type="InterPro" id="IPR029069">
    <property type="entry name" value="HotDog_dom_sf"/>
</dbReference>
<organism evidence="3 4">
    <name type="scientific">Marispirochaeta aestuarii</name>
    <dbReference type="NCBI Taxonomy" id="1963862"/>
    <lineage>
        <taxon>Bacteria</taxon>
        <taxon>Pseudomonadati</taxon>
        <taxon>Spirochaetota</taxon>
        <taxon>Spirochaetia</taxon>
        <taxon>Spirochaetales</taxon>
        <taxon>Spirochaetaceae</taxon>
        <taxon>Marispirochaeta</taxon>
    </lineage>
</organism>
<dbReference type="Pfam" id="PF03061">
    <property type="entry name" value="4HBT"/>
    <property type="match status" value="1"/>
</dbReference>
<dbReference type="SUPFAM" id="SSF54637">
    <property type="entry name" value="Thioesterase/thiol ester dehydrase-isomerase"/>
    <property type="match status" value="1"/>
</dbReference>
<dbReference type="STRING" id="1963862.B4O97_04850"/>
<sequence>MKSPEFETIPVKGPQETSSNCFICGVNNPAGVKARFYELESGEAAAVFSVPETHNGYPGRVHGGVTGAILDELVGRSITSLEPGTWGVTVELNVRYRKPIPTETPLSARGRVSLNEKRRFRGTGELYLPDGTVAATCEGTYVKLPLERIASETGGDPHSLAEEGWMKRNSSDDPEALRFPRIK</sequence>
<dbReference type="PANTHER" id="PTHR47260">
    <property type="entry name" value="UPF0644 PROTEIN PB2B4.06"/>
    <property type="match status" value="1"/>
</dbReference>
<protein>
    <recommendedName>
        <fullName evidence="2">Thioesterase domain-containing protein</fullName>
    </recommendedName>
</protein>
<reference evidence="3 4" key="1">
    <citation type="submission" date="2017-03" db="EMBL/GenBank/DDBJ databases">
        <title>Draft Genome sequence of Marispirochaeta sp. strain JC444.</title>
        <authorList>
            <person name="Shivani Y."/>
            <person name="Subhash Y."/>
            <person name="Sasikala C."/>
            <person name="Ramana C."/>
        </authorList>
    </citation>
    <scope>NUCLEOTIDE SEQUENCE [LARGE SCALE GENOMIC DNA]</scope>
    <source>
        <strain evidence="3 4">JC444</strain>
    </source>
</reference>
<dbReference type="Proteomes" id="UP000192343">
    <property type="component" value="Unassembled WGS sequence"/>
</dbReference>
<dbReference type="RefSeq" id="WP_083048833.1">
    <property type="nucleotide sequence ID" value="NZ_MWQY01000004.1"/>
</dbReference>
<dbReference type="EMBL" id="MWQY01000004">
    <property type="protein sequence ID" value="ORC36956.1"/>
    <property type="molecule type" value="Genomic_DNA"/>
</dbReference>
<feature type="compositionally biased region" description="Basic and acidic residues" evidence="1">
    <location>
        <begin position="159"/>
        <end position="183"/>
    </location>
</feature>
<dbReference type="InterPro" id="IPR006683">
    <property type="entry name" value="Thioestr_dom"/>
</dbReference>
<keyword evidence="4" id="KW-1185">Reference proteome</keyword>
<evidence type="ECO:0000256" key="1">
    <source>
        <dbReference type="SAM" id="MobiDB-lite"/>
    </source>
</evidence>
<name>A0A1Y1S0Y3_9SPIO</name>
<comment type="caution">
    <text evidence="3">The sequence shown here is derived from an EMBL/GenBank/DDBJ whole genome shotgun (WGS) entry which is preliminary data.</text>
</comment>
<evidence type="ECO:0000313" key="4">
    <source>
        <dbReference type="Proteomes" id="UP000192343"/>
    </source>
</evidence>
<feature type="domain" description="Thioesterase" evidence="2">
    <location>
        <begin position="59"/>
        <end position="134"/>
    </location>
</feature>
<dbReference type="GO" id="GO:0016790">
    <property type="term" value="F:thiolester hydrolase activity"/>
    <property type="evidence" value="ECO:0007669"/>
    <property type="project" value="UniProtKB-ARBA"/>
</dbReference>
<dbReference type="CDD" id="cd03443">
    <property type="entry name" value="PaaI_thioesterase"/>
    <property type="match status" value="1"/>
</dbReference>
<feature type="region of interest" description="Disordered" evidence="1">
    <location>
        <begin position="152"/>
        <end position="183"/>
    </location>
</feature>